<sequence>MKRTILPIIIAAHCLTVAAQEKRLYDFVVPRDGSFRQALDAANSRRDTTCRYRIFVMQGEYVIPTEGTTTGGDGKEYGDPRTYLKAPNTSIIGEDRDMTVLTNTVPEPTWDNGFGRANPLEGIGHGDVLIIEKQSHDTYLQDFTMRSGMGDNTGRNIVLHDRSDLTAVKNICLWGYQDTYVSNNQQGRFYFEGGIIRGRTDYICGKGDVIYNKVTFQQCKRGGYLAVPSVARRYGYVMLSCYIKSETPDVTYYLGRPWGKGTPRAVWIDTKMDRGPITKDKRGHNGWADMSGGWPALFTEYNSRLVTGEPLDLTGRRNMYVDKEGVEHANRPVISANEAAEYTIKNVMGDWQPEKLTCNVTPPANVKMKNGKLTWTGCTDALLYAICRNGKVVDFTTKTSYRIKNSNIGDLWAVRAANQMGGLGMATETEHKAR</sequence>
<dbReference type="InterPro" id="IPR011050">
    <property type="entry name" value="Pectin_lyase_fold/virulence"/>
</dbReference>
<organism evidence="5 6">
    <name type="scientific">Xylanibacter rodentium</name>
    <dbReference type="NCBI Taxonomy" id="2736289"/>
    <lineage>
        <taxon>Bacteria</taxon>
        <taxon>Pseudomonadati</taxon>
        <taxon>Bacteroidota</taxon>
        <taxon>Bacteroidia</taxon>
        <taxon>Bacteroidales</taxon>
        <taxon>Prevotellaceae</taxon>
        <taxon>Xylanibacter</taxon>
    </lineage>
</organism>
<evidence type="ECO:0000313" key="6">
    <source>
        <dbReference type="Proteomes" id="UP001193734"/>
    </source>
</evidence>
<dbReference type="EMBL" id="JABKKE010000002">
    <property type="protein sequence ID" value="NPE13139.1"/>
    <property type="molecule type" value="Genomic_DNA"/>
</dbReference>
<dbReference type="InterPro" id="IPR000070">
    <property type="entry name" value="Pectinesterase_cat"/>
</dbReference>
<dbReference type="Pfam" id="PF01095">
    <property type="entry name" value="Pectinesterase"/>
    <property type="match status" value="1"/>
</dbReference>
<reference evidence="5 6" key="1">
    <citation type="submission" date="2020-05" db="EMBL/GenBank/DDBJ databases">
        <title>Distinct polysaccharide utilization as determinants for interspecies competition between intestinal Prevotella spp.</title>
        <authorList>
            <person name="Galvez E.J.C."/>
            <person name="Iljazovic A."/>
            <person name="Strowig T."/>
        </authorList>
    </citation>
    <scope>NUCLEOTIDE SEQUENCE [LARGE SCALE GENOMIC DNA]</scope>
    <source>
        <strain evidence="5 6">PROD</strain>
    </source>
</reference>
<evidence type="ECO:0000259" key="4">
    <source>
        <dbReference type="Pfam" id="PF01095"/>
    </source>
</evidence>
<dbReference type="Gene3D" id="2.160.20.10">
    <property type="entry name" value="Single-stranded right-handed beta-helix, Pectin lyase-like"/>
    <property type="match status" value="1"/>
</dbReference>
<comment type="similarity">
    <text evidence="1">Belongs to the pectinesterase family.</text>
</comment>
<protein>
    <recommendedName>
        <fullName evidence="4">Pectinesterase catalytic domain-containing protein</fullName>
    </recommendedName>
</protein>
<dbReference type="InterPro" id="IPR012334">
    <property type="entry name" value="Pectin_lyas_fold"/>
</dbReference>
<keyword evidence="6" id="KW-1185">Reference proteome</keyword>
<evidence type="ECO:0000313" key="5">
    <source>
        <dbReference type="EMBL" id="NPE13139.1"/>
    </source>
</evidence>
<name>A0ABX2AR02_9BACT</name>
<evidence type="ECO:0000256" key="2">
    <source>
        <dbReference type="ARBA" id="ARBA00022801"/>
    </source>
</evidence>
<evidence type="ECO:0000256" key="1">
    <source>
        <dbReference type="ARBA" id="ARBA00008891"/>
    </source>
</evidence>
<evidence type="ECO:0000256" key="3">
    <source>
        <dbReference type="ARBA" id="ARBA00023085"/>
    </source>
</evidence>
<accession>A0ABX2AR02</accession>
<gene>
    <name evidence="5" type="ORF">HPS55_02130</name>
</gene>
<dbReference type="PANTHER" id="PTHR31321:SF57">
    <property type="entry name" value="PECTINESTERASE 53-RELATED"/>
    <property type="match status" value="1"/>
</dbReference>
<feature type="domain" description="Pectinesterase catalytic" evidence="4">
    <location>
        <begin position="139"/>
        <end position="303"/>
    </location>
</feature>
<dbReference type="SUPFAM" id="SSF51126">
    <property type="entry name" value="Pectin lyase-like"/>
    <property type="match status" value="1"/>
</dbReference>
<dbReference type="Proteomes" id="UP001193734">
    <property type="component" value="Unassembled WGS sequence"/>
</dbReference>
<comment type="caution">
    <text evidence="5">The sequence shown here is derived from an EMBL/GenBank/DDBJ whole genome shotgun (WGS) entry which is preliminary data.</text>
</comment>
<keyword evidence="2" id="KW-0378">Hydrolase</keyword>
<dbReference type="GeneID" id="82156554"/>
<proteinExistence type="inferred from homology"/>
<dbReference type="RefSeq" id="WP_172176722.1">
    <property type="nucleotide sequence ID" value="NZ_CASGIA010000001.1"/>
</dbReference>
<keyword evidence="3" id="KW-0063">Aspartyl esterase</keyword>
<dbReference type="PANTHER" id="PTHR31321">
    <property type="entry name" value="ACYL-COA THIOESTER HYDROLASE YBHC-RELATED"/>
    <property type="match status" value="1"/>
</dbReference>